<evidence type="ECO:0000256" key="4">
    <source>
        <dbReference type="ARBA" id="ARBA00022692"/>
    </source>
</evidence>
<dbReference type="Pfam" id="PF07690">
    <property type="entry name" value="MFS_1"/>
    <property type="match status" value="1"/>
</dbReference>
<protein>
    <submittedName>
        <fullName evidence="9">Putative MFS superfamily transporter</fullName>
    </submittedName>
</protein>
<dbReference type="InterPro" id="IPR020846">
    <property type="entry name" value="MFS_dom"/>
</dbReference>
<evidence type="ECO:0000259" key="8">
    <source>
        <dbReference type="PROSITE" id="PS50850"/>
    </source>
</evidence>
<dbReference type="RefSeq" id="WP_227590330.1">
    <property type="nucleotide sequence ID" value="NZ_CP006842.1"/>
</dbReference>
<dbReference type="HOGENOM" id="CLU_038683_1_0_11"/>
<evidence type="ECO:0000313" key="9">
    <source>
        <dbReference type="EMBL" id="AHW62702.1"/>
    </source>
</evidence>
<reference evidence="9 10" key="1">
    <citation type="journal article" date="2015" name="Int. J. Syst. Evol. Microbiol.">
        <title>Revisiting Corynebacterium glyciniphilum (ex Kubota et al., 1972) sp. nov., nom. rev., isolated from putrefied banana.</title>
        <authorList>
            <person name="Al-Dilaimi A."/>
            <person name="Bednarz H."/>
            <person name="Lomker A."/>
            <person name="Niehaus K."/>
            <person name="Kalinowski J."/>
            <person name="Ruckert C."/>
        </authorList>
    </citation>
    <scope>NUCLEOTIDE SEQUENCE [LARGE SCALE GENOMIC DNA]</scope>
    <source>
        <strain evidence="9">AJ 3170</strain>
    </source>
</reference>
<keyword evidence="4 7" id="KW-0812">Transmembrane</keyword>
<comment type="subcellular location">
    <subcellularLocation>
        <location evidence="1">Cell membrane</location>
        <topology evidence="1">Multi-pass membrane protein</topology>
    </subcellularLocation>
</comment>
<sequence>MSTNVSPNHLWMLPVPAVFLLAWGGNHFTPLLHLYETVGGYAPWQSNLLLGMYVFGLIPGLLVAAALSDRYGRRTVTLSGLVAAAVGSIILACGMSSFTVLCIGRLFAGVGVGVGMSVGSSWIKELSGRGYDPAAKITSGAQRSSLTLTLGFAIGAGVTGALAQWGPWPAQTPYLLHVLLCLLALLPTVRCPETVTPQMSPDTHPWWHDLTISRSSRRPFLRIVAPAAPWVFAAAGVAYAVLPTVFEESLGDHTTIFATFLTVLTLGTGSATQPGVSWLNRVTRGRALPVGLVCLFVGLVLAAVTAAVGSPVLAFVAALVLGGSFGICLVAGLLLSQALATPRELAAMTGIYYSVAYLGFLLPTVLAALTGGSDYAQALVVVAACCLVCAVLVATGLSSRKK</sequence>
<feature type="domain" description="Major facilitator superfamily (MFS) profile" evidence="8">
    <location>
        <begin position="1"/>
        <end position="401"/>
    </location>
</feature>
<feature type="transmembrane region" description="Helical" evidence="7">
    <location>
        <begin position="144"/>
        <end position="165"/>
    </location>
</feature>
<dbReference type="Gene3D" id="1.20.1250.20">
    <property type="entry name" value="MFS general substrate transporter like domains"/>
    <property type="match status" value="2"/>
</dbReference>
<feature type="transmembrane region" description="Helical" evidence="7">
    <location>
        <begin position="171"/>
        <end position="189"/>
    </location>
</feature>
<proteinExistence type="predicted"/>
<evidence type="ECO:0000256" key="6">
    <source>
        <dbReference type="ARBA" id="ARBA00023136"/>
    </source>
</evidence>
<dbReference type="eggNOG" id="COG0477">
    <property type="taxonomic scope" value="Bacteria"/>
</dbReference>
<dbReference type="PROSITE" id="PS50850">
    <property type="entry name" value="MFS"/>
    <property type="match status" value="1"/>
</dbReference>
<feature type="transmembrane region" description="Helical" evidence="7">
    <location>
        <begin position="314"/>
        <end position="339"/>
    </location>
</feature>
<organism evidence="9 10">
    <name type="scientific">Corynebacterium glyciniphilum AJ 3170</name>
    <dbReference type="NCBI Taxonomy" id="1404245"/>
    <lineage>
        <taxon>Bacteria</taxon>
        <taxon>Bacillati</taxon>
        <taxon>Actinomycetota</taxon>
        <taxon>Actinomycetes</taxon>
        <taxon>Mycobacteriales</taxon>
        <taxon>Corynebacteriaceae</taxon>
        <taxon>Corynebacterium</taxon>
    </lineage>
</organism>
<keyword evidence="3" id="KW-1003">Cell membrane</keyword>
<dbReference type="KEGG" id="cgy:CGLY_01270"/>
<dbReference type="SUPFAM" id="SSF103473">
    <property type="entry name" value="MFS general substrate transporter"/>
    <property type="match status" value="1"/>
</dbReference>
<dbReference type="Proteomes" id="UP000023703">
    <property type="component" value="Chromosome"/>
</dbReference>
<keyword evidence="2" id="KW-0813">Transport</keyword>
<evidence type="ECO:0000313" key="10">
    <source>
        <dbReference type="Proteomes" id="UP000023703"/>
    </source>
</evidence>
<keyword evidence="10" id="KW-1185">Reference proteome</keyword>
<feature type="transmembrane region" description="Helical" evidence="7">
    <location>
        <begin position="351"/>
        <end position="369"/>
    </location>
</feature>
<gene>
    <name evidence="9" type="ORF">CGLY_01270</name>
</gene>
<dbReference type="GO" id="GO:0005886">
    <property type="term" value="C:plasma membrane"/>
    <property type="evidence" value="ECO:0007669"/>
    <property type="project" value="UniProtKB-SubCell"/>
</dbReference>
<feature type="transmembrane region" description="Helical" evidence="7">
    <location>
        <begin position="254"/>
        <end position="276"/>
    </location>
</feature>
<dbReference type="InterPro" id="IPR036259">
    <property type="entry name" value="MFS_trans_sf"/>
</dbReference>
<feature type="transmembrane region" description="Helical" evidence="7">
    <location>
        <begin position="220"/>
        <end position="242"/>
    </location>
</feature>
<dbReference type="GO" id="GO:0022857">
    <property type="term" value="F:transmembrane transporter activity"/>
    <property type="evidence" value="ECO:0007669"/>
    <property type="project" value="InterPro"/>
</dbReference>
<keyword evidence="6 7" id="KW-0472">Membrane</keyword>
<evidence type="ECO:0000256" key="7">
    <source>
        <dbReference type="SAM" id="Phobius"/>
    </source>
</evidence>
<dbReference type="InterPro" id="IPR011701">
    <property type="entry name" value="MFS"/>
</dbReference>
<dbReference type="AlphaFoldDB" id="X5DPW0"/>
<feature type="transmembrane region" description="Helical" evidence="7">
    <location>
        <begin position="288"/>
        <end position="308"/>
    </location>
</feature>
<dbReference type="InterPro" id="IPR005829">
    <property type="entry name" value="Sugar_transporter_CS"/>
</dbReference>
<feature type="transmembrane region" description="Helical" evidence="7">
    <location>
        <begin position="48"/>
        <end position="68"/>
    </location>
</feature>
<dbReference type="STRING" id="1404245.CGLY_01270"/>
<evidence type="ECO:0000256" key="5">
    <source>
        <dbReference type="ARBA" id="ARBA00022989"/>
    </source>
</evidence>
<feature type="transmembrane region" description="Helical" evidence="7">
    <location>
        <begin position="375"/>
        <end position="397"/>
    </location>
</feature>
<feature type="transmembrane region" description="Helical" evidence="7">
    <location>
        <begin position="106"/>
        <end position="123"/>
    </location>
</feature>
<accession>X5DPW0</accession>
<evidence type="ECO:0000256" key="1">
    <source>
        <dbReference type="ARBA" id="ARBA00004651"/>
    </source>
</evidence>
<keyword evidence="5 7" id="KW-1133">Transmembrane helix</keyword>
<feature type="transmembrane region" description="Helical" evidence="7">
    <location>
        <begin position="80"/>
        <end position="100"/>
    </location>
</feature>
<evidence type="ECO:0000256" key="3">
    <source>
        <dbReference type="ARBA" id="ARBA00022475"/>
    </source>
</evidence>
<dbReference type="EMBL" id="CP006842">
    <property type="protein sequence ID" value="AHW62702.1"/>
    <property type="molecule type" value="Genomic_DNA"/>
</dbReference>
<dbReference type="InterPro" id="IPR050171">
    <property type="entry name" value="MFS_Transporters"/>
</dbReference>
<dbReference type="PANTHER" id="PTHR23517">
    <property type="entry name" value="RESISTANCE PROTEIN MDTM, PUTATIVE-RELATED-RELATED"/>
    <property type="match status" value="1"/>
</dbReference>
<name>X5DPW0_9CORY</name>
<dbReference type="PROSITE" id="PS00216">
    <property type="entry name" value="SUGAR_TRANSPORT_1"/>
    <property type="match status" value="1"/>
</dbReference>
<evidence type="ECO:0000256" key="2">
    <source>
        <dbReference type="ARBA" id="ARBA00022448"/>
    </source>
</evidence>